<keyword evidence="5" id="KW-1185">Reference proteome</keyword>
<organism evidence="4 5">
    <name type="scientific">Rhodococcus wratislaviensis</name>
    <name type="common">Tsukamurella wratislaviensis</name>
    <dbReference type="NCBI Taxonomy" id="44752"/>
    <lineage>
        <taxon>Bacteria</taxon>
        <taxon>Bacillati</taxon>
        <taxon>Actinomycetota</taxon>
        <taxon>Actinomycetes</taxon>
        <taxon>Mycobacteriales</taxon>
        <taxon>Nocardiaceae</taxon>
        <taxon>Rhodococcus</taxon>
    </lineage>
</organism>
<dbReference type="SUPFAM" id="SSF53187">
    <property type="entry name" value="Zn-dependent exopeptidases"/>
    <property type="match status" value="1"/>
</dbReference>
<dbReference type="GO" id="GO:0006526">
    <property type="term" value="P:L-arginine biosynthetic process"/>
    <property type="evidence" value="ECO:0007669"/>
    <property type="project" value="InterPro"/>
</dbReference>
<evidence type="ECO:0000259" key="3">
    <source>
        <dbReference type="Pfam" id="PF07687"/>
    </source>
</evidence>
<dbReference type="GO" id="GO:0046872">
    <property type="term" value="F:metal ion binding"/>
    <property type="evidence" value="ECO:0007669"/>
    <property type="project" value="UniProtKB-KW"/>
</dbReference>
<dbReference type="PANTHER" id="PTHR43808:SF31">
    <property type="entry name" value="N-ACETYL-L-CITRULLINE DEACETYLASE"/>
    <property type="match status" value="1"/>
</dbReference>
<evidence type="ECO:0000256" key="2">
    <source>
        <dbReference type="ARBA" id="ARBA00022801"/>
    </source>
</evidence>
<keyword evidence="1" id="KW-0479">Metal-binding</keyword>
<dbReference type="Pfam" id="PF07687">
    <property type="entry name" value="M20_dimer"/>
    <property type="match status" value="1"/>
</dbReference>
<dbReference type="NCBIfam" id="TIGR01892">
    <property type="entry name" value="AcOrn-deacetyl"/>
    <property type="match status" value="1"/>
</dbReference>
<feature type="domain" description="Peptidase M20 dimerisation" evidence="3">
    <location>
        <begin position="177"/>
        <end position="284"/>
    </location>
</feature>
<dbReference type="NCBIfam" id="NF005710">
    <property type="entry name" value="PRK07522.1"/>
    <property type="match status" value="1"/>
</dbReference>
<evidence type="ECO:0000313" key="5">
    <source>
        <dbReference type="Proteomes" id="UP000287519"/>
    </source>
</evidence>
<dbReference type="SUPFAM" id="SSF55031">
    <property type="entry name" value="Bacterial exopeptidase dimerisation domain"/>
    <property type="match status" value="1"/>
</dbReference>
<gene>
    <name evidence="4" type="ORF">Rhow_000750</name>
</gene>
<dbReference type="InterPro" id="IPR002933">
    <property type="entry name" value="Peptidase_M20"/>
</dbReference>
<proteinExistence type="predicted"/>
<dbReference type="InterPro" id="IPR050072">
    <property type="entry name" value="Peptidase_M20A"/>
</dbReference>
<dbReference type="InterPro" id="IPR011650">
    <property type="entry name" value="Peptidase_M20_dimer"/>
</dbReference>
<keyword evidence="2" id="KW-0378">Hydrolase</keyword>
<dbReference type="RefSeq" id="WP_124390540.1">
    <property type="nucleotide sequence ID" value="NZ_BHYM01000013.1"/>
</dbReference>
<evidence type="ECO:0000313" key="4">
    <source>
        <dbReference type="EMBL" id="GCE37866.1"/>
    </source>
</evidence>
<dbReference type="CDD" id="cd03894">
    <property type="entry name" value="M20_ArgE"/>
    <property type="match status" value="1"/>
</dbReference>
<accession>A0A402C2S1</accession>
<dbReference type="Pfam" id="PF01546">
    <property type="entry name" value="Peptidase_M20"/>
    <property type="match status" value="1"/>
</dbReference>
<dbReference type="InterPro" id="IPR010169">
    <property type="entry name" value="AcOrn-deacetyl"/>
</dbReference>
<dbReference type="InterPro" id="IPR036264">
    <property type="entry name" value="Bact_exopeptidase_dim_dom"/>
</dbReference>
<dbReference type="Gene3D" id="3.30.70.360">
    <property type="match status" value="1"/>
</dbReference>
<evidence type="ECO:0000256" key="1">
    <source>
        <dbReference type="ARBA" id="ARBA00022723"/>
    </source>
</evidence>
<dbReference type="EMBL" id="BHYM01000013">
    <property type="protein sequence ID" value="GCE37866.1"/>
    <property type="molecule type" value="Genomic_DNA"/>
</dbReference>
<dbReference type="AlphaFoldDB" id="A0A402C2S1"/>
<comment type="caution">
    <text evidence="4">The sequence shown here is derived from an EMBL/GenBank/DDBJ whole genome shotgun (WGS) entry which is preliminary data.</text>
</comment>
<dbReference type="GO" id="GO:0008777">
    <property type="term" value="F:acetylornithine deacetylase activity"/>
    <property type="evidence" value="ECO:0007669"/>
    <property type="project" value="TreeGrafter"/>
</dbReference>
<reference evidence="4 5" key="1">
    <citation type="submission" date="2018-11" db="EMBL/GenBank/DDBJ databases">
        <title>Microbial catabolism of amino acid.</title>
        <authorList>
            <person name="Hibi M."/>
            <person name="Ogawa J."/>
        </authorList>
    </citation>
    <scope>NUCLEOTIDE SEQUENCE [LARGE SCALE GENOMIC DNA]</scope>
    <source>
        <strain evidence="4 5">C31-06</strain>
    </source>
</reference>
<dbReference type="Gene3D" id="3.40.630.10">
    <property type="entry name" value="Zn peptidases"/>
    <property type="match status" value="1"/>
</dbReference>
<protein>
    <submittedName>
        <fullName evidence="4">Acetylornithine deacetylase</fullName>
    </submittedName>
</protein>
<name>A0A402C2S1_RHOWR</name>
<dbReference type="OrthoDB" id="7055905at2"/>
<sequence length="389" mass="41601">MTNSISSEEWIKELIAVDTISHNSNLPLIQHVSDRLAELGVSSKIRPNAAGDKANLIATIPAATGSTIGGLVFSGHTDVVPVEGQSWTSDPFVASVRDGRIYGRGTADMKGFIGVALSMVPHILQSRLRVPIHFALSYDEEVGLHGGAQMLDDFRDLGLTPEFCVVGEPTGMRVIGAHKSFNLLTIEVRGHDGHSSLAPNLVSAAYYGAQMVGFIQDLAEEFQLKGPFDDAYDVPSSTISVNQIYGGSSSNTVPLECHIRVDFRTIMEVDPQVILSRICERARHIEAAMQAQYPTAGIEVSALALAPGLEAAPDSTLVAMLTRAGAIAEGDKVSYGTEAGFFHSAGIDTVVCGPGNITQAHIADEYVSLDQIRECERVLRELIDSLSEA</sequence>
<dbReference type="PANTHER" id="PTHR43808">
    <property type="entry name" value="ACETYLORNITHINE DEACETYLASE"/>
    <property type="match status" value="1"/>
</dbReference>
<dbReference type="Proteomes" id="UP000287519">
    <property type="component" value="Unassembled WGS sequence"/>
</dbReference>